<reference evidence="2 3" key="1">
    <citation type="journal article" date="2016" name="Front. Microbiol.">
        <title>Fuerstia marisgermanicae gen. nov., sp. nov., an Unusual Member of the Phylum Planctomycetes from the German Wadden Sea.</title>
        <authorList>
            <person name="Kohn T."/>
            <person name="Heuer A."/>
            <person name="Jogler M."/>
            <person name="Vollmers J."/>
            <person name="Boedeker C."/>
            <person name="Bunk B."/>
            <person name="Rast P."/>
            <person name="Borchert D."/>
            <person name="Glockner I."/>
            <person name="Freese H.M."/>
            <person name="Klenk H.P."/>
            <person name="Overmann J."/>
            <person name="Kaster A.K."/>
            <person name="Rohde M."/>
            <person name="Wiegand S."/>
            <person name="Jogler C."/>
        </authorList>
    </citation>
    <scope>NUCLEOTIDE SEQUENCE [LARGE SCALE GENOMIC DNA]</scope>
    <source>
        <strain evidence="2 3">NH11</strain>
    </source>
</reference>
<dbReference type="Pfam" id="PF14499">
    <property type="entry name" value="DUF4437"/>
    <property type="match status" value="1"/>
</dbReference>
<name>A0A1P8WCW2_9PLAN</name>
<dbReference type="AlphaFoldDB" id="A0A1P8WCW2"/>
<dbReference type="Proteomes" id="UP000187735">
    <property type="component" value="Chromosome"/>
</dbReference>
<dbReference type="SUPFAM" id="SSF51182">
    <property type="entry name" value="RmlC-like cupins"/>
    <property type="match status" value="1"/>
</dbReference>
<dbReference type="RefSeq" id="WP_179954433.1">
    <property type="nucleotide sequence ID" value="NZ_CP017641.1"/>
</dbReference>
<dbReference type="InterPro" id="IPR028013">
    <property type="entry name" value="DUF4437"/>
</dbReference>
<dbReference type="CDD" id="cd06989">
    <property type="entry name" value="cupin_DRT102"/>
    <property type="match status" value="1"/>
</dbReference>
<sequence precursor="true">MKNVLILVVASAAVFVLGNTACAQTVVKQDHTVLLSSDLKWTPLNPARGADGPQAANLWGDRTGRGPSGFLVKFVDGFSSPPHIHNITYRGVVLQGRVFNGHQDNKPMWMQSLSYWTQPVGQVHITAAQGRSIVYVEIEDGPYLVRPTEEAVDHGEKPVNIDAGNLVWLGSQNIRWINDPQADGSSAGVEVALLWGEPQTPQPSGVLVRLPKQFRGKIRSDASAFRAVIIQGQARYQFSTDKPKSLQPGACFTSSGAATHKLTQDGDEPCVLYLQTQGTFEIHAE</sequence>
<dbReference type="KEGG" id="fmr:Fuma_01511"/>
<accession>A0A1P8WCW2</accession>
<feature type="signal peptide" evidence="1">
    <location>
        <begin position="1"/>
        <end position="23"/>
    </location>
</feature>
<gene>
    <name evidence="2" type="ORF">Fuma_01511</name>
</gene>
<feature type="chain" id="PRO_5012614082" description="DUF4437 domain-containing protein" evidence="1">
    <location>
        <begin position="24"/>
        <end position="285"/>
    </location>
</feature>
<proteinExistence type="predicted"/>
<organism evidence="2 3">
    <name type="scientific">Fuerstiella marisgermanici</name>
    <dbReference type="NCBI Taxonomy" id="1891926"/>
    <lineage>
        <taxon>Bacteria</taxon>
        <taxon>Pseudomonadati</taxon>
        <taxon>Planctomycetota</taxon>
        <taxon>Planctomycetia</taxon>
        <taxon>Planctomycetales</taxon>
        <taxon>Planctomycetaceae</taxon>
        <taxon>Fuerstiella</taxon>
    </lineage>
</organism>
<dbReference type="Gene3D" id="2.60.120.10">
    <property type="entry name" value="Jelly Rolls"/>
    <property type="match status" value="2"/>
</dbReference>
<keyword evidence="1" id="KW-0732">Signal</keyword>
<dbReference type="STRING" id="1891926.Fuma_01511"/>
<evidence type="ECO:0000313" key="3">
    <source>
        <dbReference type="Proteomes" id="UP000187735"/>
    </source>
</evidence>
<dbReference type="EMBL" id="CP017641">
    <property type="protein sequence ID" value="APZ91915.1"/>
    <property type="molecule type" value="Genomic_DNA"/>
</dbReference>
<evidence type="ECO:0000313" key="2">
    <source>
        <dbReference type="EMBL" id="APZ91915.1"/>
    </source>
</evidence>
<keyword evidence="3" id="KW-1185">Reference proteome</keyword>
<evidence type="ECO:0008006" key="4">
    <source>
        <dbReference type="Google" id="ProtNLM"/>
    </source>
</evidence>
<evidence type="ECO:0000256" key="1">
    <source>
        <dbReference type="SAM" id="SignalP"/>
    </source>
</evidence>
<dbReference type="InterPro" id="IPR014710">
    <property type="entry name" value="RmlC-like_jellyroll"/>
</dbReference>
<dbReference type="InterPro" id="IPR011051">
    <property type="entry name" value="RmlC_Cupin_sf"/>
</dbReference>
<protein>
    <recommendedName>
        <fullName evidence="4">DUF4437 domain-containing protein</fullName>
    </recommendedName>
</protein>